<evidence type="ECO:0000313" key="2">
    <source>
        <dbReference type="Proteomes" id="UP000244334"/>
    </source>
</evidence>
<sequence>MRWNWNWNWNWKGQRGKGAKDLREAIAYADKVYDYVSRDMMIKILAEEEHHRCCVLPVCR</sequence>
<reference evidence="1" key="1">
    <citation type="submission" date="2018-04" db="EMBL/GenBank/DDBJ databases">
        <title>Genomes of the Obligate Erwinia dacicola and Facultative Enterobacter sp. OLF Endosymbionts of the Olive Fruit fly, Bactrocera oleae.</title>
        <authorList>
            <person name="Estes A.M."/>
            <person name="Hearn D.J."/>
            <person name="Agarwal S."/>
            <person name="Pierson E.A."/>
            <person name="Dunning-Hotopp J.C."/>
        </authorList>
    </citation>
    <scope>NUCLEOTIDE SEQUENCE [LARGE SCALE GENOMIC DNA]</scope>
    <source>
        <strain evidence="1">Oroville</strain>
    </source>
</reference>
<comment type="caution">
    <text evidence="1">The sequence shown here is derived from an EMBL/GenBank/DDBJ whole genome shotgun (WGS) entry which is preliminary data.</text>
</comment>
<dbReference type="InterPro" id="IPR009078">
    <property type="entry name" value="Ferritin-like_SF"/>
</dbReference>
<organism evidence="1 2">
    <name type="scientific">Candidatus Erwinia dacicola</name>
    <dbReference type="NCBI Taxonomy" id="252393"/>
    <lineage>
        <taxon>Bacteria</taxon>
        <taxon>Pseudomonadati</taxon>
        <taxon>Pseudomonadota</taxon>
        <taxon>Gammaproteobacteria</taxon>
        <taxon>Enterobacterales</taxon>
        <taxon>Erwiniaceae</taxon>
        <taxon>Erwinia</taxon>
    </lineage>
</organism>
<protein>
    <submittedName>
        <fullName evidence="1">Uncharacterized protein</fullName>
    </submittedName>
</protein>
<name>A0A328TEX4_9GAMM</name>
<accession>A0A328TEX4</accession>
<evidence type="ECO:0000313" key="1">
    <source>
        <dbReference type="EMBL" id="RAP68510.1"/>
    </source>
</evidence>
<dbReference type="EMBL" id="LJAM02000816">
    <property type="protein sequence ID" value="RAP68510.1"/>
    <property type="molecule type" value="Genomic_DNA"/>
</dbReference>
<proteinExistence type="predicted"/>
<gene>
    <name evidence="1" type="ORF">ACZ87_03837</name>
</gene>
<dbReference type="Proteomes" id="UP000244334">
    <property type="component" value="Unassembled WGS sequence"/>
</dbReference>
<dbReference type="AlphaFoldDB" id="A0A328TEX4"/>
<dbReference type="Gene3D" id="1.20.5.420">
    <property type="entry name" value="Immunoglobulin FC, subunit C"/>
    <property type="match status" value="1"/>
</dbReference>
<dbReference type="SUPFAM" id="SSF47240">
    <property type="entry name" value="Ferritin-like"/>
    <property type="match status" value="1"/>
</dbReference>
<keyword evidence="2" id="KW-1185">Reference proteome</keyword>